<keyword evidence="1" id="KW-0805">Transcription regulation</keyword>
<dbReference type="RefSeq" id="WP_086991453.1">
    <property type="nucleotide sequence ID" value="NZ_FUHU01000026.1"/>
</dbReference>
<keyword evidence="5" id="KW-1185">Reference proteome</keyword>
<proteinExistence type="predicted"/>
<evidence type="ECO:0000256" key="2">
    <source>
        <dbReference type="ARBA" id="ARBA00023163"/>
    </source>
</evidence>
<feature type="domain" description="Putative zinc-finger" evidence="3">
    <location>
        <begin position="15"/>
        <end position="48"/>
    </location>
</feature>
<dbReference type="Pfam" id="PF13490">
    <property type="entry name" value="zf-HC2"/>
    <property type="match status" value="1"/>
</dbReference>
<dbReference type="AlphaFoldDB" id="A0A1R4FKP3"/>
<evidence type="ECO:0000313" key="4">
    <source>
        <dbReference type="EMBL" id="SJM56505.1"/>
    </source>
</evidence>
<keyword evidence="2" id="KW-0804">Transcription</keyword>
<dbReference type="GeneID" id="303172565"/>
<dbReference type="InterPro" id="IPR027383">
    <property type="entry name" value="Znf_put"/>
</dbReference>
<dbReference type="OrthoDB" id="3267840at2"/>
<protein>
    <recommendedName>
        <fullName evidence="3">Putative zinc-finger domain-containing protein</fullName>
    </recommendedName>
</protein>
<dbReference type="InterPro" id="IPR041916">
    <property type="entry name" value="Anti_sigma_zinc_sf"/>
</dbReference>
<organism evidence="4 5">
    <name type="scientific">Agrococcus casei LMG 22410</name>
    <dbReference type="NCBI Taxonomy" id="1255656"/>
    <lineage>
        <taxon>Bacteria</taxon>
        <taxon>Bacillati</taxon>
        <taxon>Actinomycetota</taxon>
        <taxon>Actinomycetes</taxon>
        <taxon>Micrococcales</taxon>
        <taxon>Microbacteriaceae</taxon>
        <taxon>Agrococcus</taxon>
    </lineage>
</organism>
<dbReference type="EMBL" id="FUHU01000026">
    <property type="protein sequence ID" value="SJM56505.1"/>
    <property type="molecule type" value="Genomic_DNA"/>
</dbReference>
<sequence>MTTGETQGVAPASDCQRAKRELEEYIHGELCAADAGDIRRHLETCDDCNAEHTVGVTLTNALKGACKEAAPEELRDSIMNALRRAQAEHQG</sequence>
<evidence type="ECO:0000313" key="5">
    <source>
        <dbReference type="Proteomes" id="UP000195787"/>
    </source>
</evidence>
<evidence type="ECO:0000256" key="1">
    <source>
        <dbReference type="ARBA" id="ARBA00023015"/>
    </source>
</evidence>
<dbReference type="Proteomes" id="UP000195787">
    <property type="component" value="Unassembled WGS sequence"/>
</dbReference>
<name>A0A1R4FKP3_9MICO</name>
<accession>A0A1R4FKP3</accession>
<dbReference type="Gene3D" id="1.10.10.1320">
    <property type="entry name" value="Anti-sigma factor, zinc-finger domain"/>
    <property type="match status" value="1"/>
</dbReference>
<gene>
    <name evidence="4" type="ORF">CZ674_05000</name>
</gene>
<reference evidence="4 5" key="1">
    <citation type="submission" date="2017-02" db="EMBL/GenBank/DDBJ databases">
        <authorList>
            <person name="Peterson S.W."/>
        </authorList>
    </citation>
    <scope>NUCLEOTIDE SEQUENCE [LARGE SCALE GENOMIC DNA]</scope>
    <source>
        <strain evidence="4 5">LMG 22410</strain>
    </source>
</reference>
<evidence type="ECO:0000259" key="3">
    <source>
        <dbReference type="Pfam" id="PF13490"/>
    </source>
</evidence>